<gene>
    <name evidence="1" type="ORF">EPI10_022222</name>
</gene>
<dbReference type="Proteomes" id="UP000325315">
    <property type="component" value="Unassembled WGS sequence"/>
</dbReference>
<name>A0A5B6WKL5_9ROSI</name>
<evidence type="ECO:0000313" key="1">
    <source>
        <dbReference type="EMBL" id="KAA3481894.1"/>
    </source>
</evidence>
<protein>
    <submittedName>
        <fullName evidence="1">Disease resistance protein RPP8-like isoform X2</fullName>
    </submittedName>
</protein>
<sequence>MPRVRSLLLYGILNLEMLPPDLRYNTTLQELKLKEMKRLLIEHTKGEDCYKVCYIPSINMTEYRKNDDDCICHFLLDECNLMIDTEMRLVEIGCCFV</sequence>
<dbReference type="EMBL" id="SMMG02000003">
    <property type="protein sequence ID" value="KAA3481894.1"/>
    <property type="molecule type" value="Genomic_DNA"/>
</dbReference>
<comment type="caution">
    <text evidence="1">The sequence shown here is derived from an EMBL/GenBank/DDBJ whole genome shotgun (WGS) entry which is preliminary data.</text>
</comment>
<organism evidence="1 2">
    <name type="scientific">Gossypium australe</name>
    <dbReference type="NCBI Taxonomy" id="47621"/>
    <lineage>
        <taxon>Eukaryota</taxon>
        <taxon>Viridiplantae</taxon>
        <taxon>Streptophyta</taxon>
        <taxon>Embryophyta</taxon>
        <taxon>Tracheophyta</taxon>
        <taxon>Spermatophyta</taxon>
        <taxon>Magnoliopsida</taxon>
        <taxon>eudicotyledons</taxon>
        <taxon>Gunneridae</taxon>
        <taxon>Pentapetalae</taxon>
        <taxon>rosids</taxon>
        <taxon>malvids</taxon>
        <taxon>Malvales</taxon>
        <taxon>Malvaceae</taxon>
        <taxon>Malvoideae</taxon>
        <taxon>Gossypium</taxon>
    </lineage>
</organism>
<proteinExistence type="predicted"/>
<evidence type="ECO:0000313" key="2">
    <source>
        <dbReference type="Proteomes" id="UP000325315"/>
    </source>
</evidence>
<dbReference type="AlphaFoldDB" id="A0A5B6WKL5"/>
<reference evidence="2" key="1">
    <citation type="journal article" date="2019" name="Plant Biotechnol. J.">
        <title>Genome sequencing of the Australian wild diploid species Gossypium australe highlights disease resistance and delayed gland morphogenesis.</title>
        <authorList>
            <person name="Cai Y."/>
            <person name="Cai X."/>
            <person name="Wang Q."/>
            <person name="Wang P."/>
            <person name="Zhang Y."/>
            <person name="Cai C."/>
            <person name="Xu Y."/>
            <person name="Wang K."/>
            <person name="Zhou Z."/>
            <person name="Wang C."/>
            <person name="Geng S."/>
            <person name="Li B."/>
            <person name="Dong Q."/>
            <person name="Hou Y."/>
            <person name="Wang H."/>
            <person name="Ai P."/>
            <person name="Liu Z."/>
            <person name="Yi F."/>
            <person name="Sun M."/>
            <person name="An G."/>
            <person name="Cheng J."/>
            <person name="Zhang Y."/>
            <person name="Shi Q."/>
            <person name="Xie Y."/>
            <person name="Shi X."/>
            <person name="Chang Y."/>
            <person name="Huang F."/>
            <person name="Chen Y."/>
            <person name="Hong S."/>
            <person name="Mi L."/>
            <person name="Sun Q."/>
            <person name="Zhang L."/>
            <person name="Zhou B."/>
            <person name="Peng R."/>
            <person name="Zhang X."/>
            <person name="Liu F."/>
        </authorList>
    </citation>
    <scope>NUCLEOTIDE SEQUENCE [LARGE SCALE GENOMIC DNA]</scope>
    <source>
        <strain evidence="2">cv. PA1801</strain>
    </source>
</reference>
<keyword evidence="2" id="KW-1185">Reference proteome</keyword>
<accession>A0A5B6WKL5</accession>